<dbReference type="EMBL" id="JANPWB010000007">
    <property type="protein sequence ID" value="KAJ1169365.1"/>
    <property type="molecule type" value="Genomic_DNA"/>
</dbReference>
<evidence type="ECO:0000313" key="3">
    <source>
        <dbReference type="Proteomes" id="UP001066276"/>
    </source>
</evidence>
<feature type="region of interest" description="Disordered" evidence="1">
    <location>
        <begin position="100"/>
        <end position="149"/>
    </location>
</feature>
<evidence type="ECO:0000256" key="1">
    <source>
        <dbReference type="SAM" id="MobiDB-lite"/>
    </source>
</evidence>
<feature type="region of interest" description="Disordered" evidence="1">
    <location>
        <begin position="1"/>
        <end position="35"/>
    </location>
</feature>
<feature type="compositionally biased region" description="Basic and acidic residues" evidence="1">
    <location>
        <begin position="14"/>
        <end position="24"/>
    </location>
</feature>
<organism evidence="2 3">
    <name type="scientific">Pleurodeles waltl</name>
    <name type="common">Iberian ribbed newt</name>
    <dbReference type="NCBI Taxonomy" id="8319"/>
    <lineage>
        <taxon>Eukaryota</taxon>
        <taxon>Metazoa</taxon>
        <taxon>Chordata</taxon>
        <taxon>Craniata</taxon>
        <taxon>Vertebrata</taxon>
        <taxon>Euteleostomi</taxon>
        <taxon>Amphibia</taxon>
        <taxon>Batrachia</taxon>
        <taxon>Caudata</taxon>
        <taxon>Salamandroidea</taxon>
        <taxon>Salamandridae</taxon>
        <taxon>Pleurodelinae</taxon>
        <taxon>Pleurodeles</taxon>
    </lineage>
</organism>
<evidence type="ECO:0000313" key="2">
    <source>
        <dbReference type="EMBL" id="KAJ1169365.1"/>
    </source>
</evidence>
<gene>
    <name evidence="2" type="ORF">NDU88_001258</name>
</gene>
<reference evidence="2" key="1">
    <citation type="journal article" date="2022" name="bioRxiv">
        <title>Sequencing and chromosome-scale assembly of the giantPleurodeles waltlgenome.</title>
        <authorList>
            <person name="Brown T."/>
            <person name="Elewa A."/>
            <person name="Iarovenko S."/>
            <person name="Subramanian E."/>
            <person name="Araus A.J."/>
            <person name="Petzold A."/>
            <person name="Susuki M."/>
            <person name="Suzuki K.-i.T."/>
            <person name="Hayashi T."/>
            <person name="Toyoda A."/>
            <person name="Oliveira C."/>
            <person name="Osipova E."/>
            <person name="Leigh N.D."/>
            <person name="Simon A."/>
            <person name="Yun M.H."/>
        </authorList>
    </citation>
    <scope>NUCLEOTIDE SEQUENCE</scope>
    <source>
        <strain evidence="2">20211129_DDA</strain>
        <tissue evidence="2">Liver</tissue>
    </source>
</reference>
<proteinExistence type="predicted"/>
<name>A0AAV7SZH9_PLEWA</name>
<accession>A0AAV7SZH9</accession>
<keyword evidence="3" id="KW-1185">Reference proteome</keyword>
<sequence>MVGDTIPHVNQSSRVRDKVAEALSRRRSQNDQVSKKLRAKRREVQVGDVVLVRNRRVGSKFLLPFEKDLEAIKGTMVRAHKGQESITRSISFFKLFRLPNPNTRGMDGSQPGSLDANDDESTADHPDGVPTSPRHSMDGTNSQHTTRAESELLNSLDYWLEDL</sequence>
<dbReference type="Proteomes" id="UP001066276">
    <property type="component" value="Chromosome 4_1"/>
</dbReference>
<dbReference type="AlphaFoldDB" id="A0AAV7SZH9"/>
<comment type="caution">
    <text evidence="2">The sequence shown here is derived from an EMBL/GenBank/DDBJ whole genome shotgun (WGS) entry which is preliminary data.</text>
</comment>
<protein>
    <submittedName>
        <fullName evidence="2">Uncharacterized protein</fullName>
    </submittedName>
</protein>